<dbReference type="InterPro" id="IPR054491">
    <property type="entry name" value="MGH1-like_GH"/>
</dbReference>
<evidence type="ECO:0000259" key="1">
    <source>
        <dbReference type="Pfam" id="PF22422"/>
    </source>
</evidence>
<keyword evidence="3" id="KW-1185">Reference proteome</keyword>
<dbReference type="SUPFAM" id="SSF48208">
    <property type="entry name" value="Six-hairpin glycosidases"/>
    <property type="match status" value="1"/>
</dbReference>
<sequence length="900" mass="105750">MASVERKRLREDKLRVKNWKRWGPYLAERQWGTVREDYSEDGNCWNHLTHEQSRSRAYRWGEDGLLVALWNTQDPILKERLYGLTGHEGNHGEDCKELYYYLDSTPTHSYMKALYKYPQSPFPYANLLEENKKRWVNEPEYELQDTGIFDENRYFDVSAEYCKNTPNDILVRYIITNRGPEKASVHVLPTIWFRNVWSWGTNRYCYIEPKPKLFQVSVGKVVCEHATLGIDQGKLRQNSFNADNDEDNNVPNVGPFYWEVDVDPQGVQPDLLFTNNDTNNEHLYGTPNKTRYVKDAFHNYVIQGDITAVNPQREGTKCAAHYILHLEPGQKAEIRTRLYYVREMPQKTFGKAFFDNVFSTRKQEADRFYSEVIPNKSRNEIEVVRQAYAGLMWTKQFYYYVIEEWLQGDSTQPPPPACRYWGRNSDWRHLFNRDVISVPDKWEYPWYASWDLAFHMIPMATLDIQFAKEQLILFLREWYMHPNGQIPAYEFCFEDVNPPVHAYSVLKVYKSSGPKGKRDILFLARCFHKLILNFTWWINRKDLEGKNIFSGGFLGLDNIGPLPTGGFLAQADATAWMGFFCSIMLEMSLILARRDHIYEDMASKFFEHFVAIVDAINKKDGIGLWDDEEGFYYDHVRNNQQTYPLKILSMVGLVPLFSSLVLKEYDLKKYPDFYKRTKWFLEHRKDLAKSISFMSQGEDKKAYLLAIVSKEKLVRVLKHILNEEEFLSRYGVRSLSKHHREQPFTLHGNNSYSVRYEPGESESKLFGVNYLLIENLYRYDYFYGDSLKVECPTGSGHYMRLRDVARFLSDRLTDIFLPDFKGYRPCHGHNKKYAKDPFFKRLILFYEYFNGDTGKGCGASHQTGWTALVATLFKHLFEQKQEYESMSSDAGSEGEISVDM</sequence>
<dbReference type="InterPro" id="IPR004888">
    <property type="entry name" value="Glycoside_hydrolase_63"/>
</dbReference>
<reference evidence="2 3" key="1">
    <citation type="submission" date="2022-12" db="EMBL/GenBank/DDBJ databases">
        <title>Chromosome-level genome of Tegillarca granosa.</title>
        <authorList>
            <person name="Kim J."/>
        </authorList>
    </citation>
    <scope>NUCLEOTIDE SEQUENCE [LARGE SCALE GENOMIC DNA]</scope>
    <source>
        <strain evidence="2">Teg-2019</strain>
        <tissue evidence="2">Adductor muscle</tissue>
    </source>
</reference>
<accession>A0ABQ9F7H2</accession>
<dbReference type="PANTHER" id="PTHR10412:SF10">
    <property type="entry name" value="GLYCOSYL HYDROLASE FAMILY 63 C-TERMINAL DOMAIN-CONTAINING PROTEIN"/>
    <property type="match status" value="1"/>
</dbReference>
<evidence type="ECO:0000313" key="2">
    <source>
        <dbReference type="EMBL" id="KAJ8312220.1"/>
    </source>
</evidence>
<dbReference type="InterPro" id="IPR008928">
    <property type="entry name" value="6-hairpin_glycosidase_sf"/>
</dbReference>
<gene>
    <name evidence="2" type="ORF">KUTeg_009593</name>
</gene>
<name>A0ABQ9F7H2_TEGGR</name>
<feature type="domain" description="Mannosylglycerate hydrolase MGH1-like glycoside hydrolase" evidence="1">
    <location>
        <begin position="444"/>
        <end position="547"/>
    </location>
</feature>
<proteinExistence type="predicted"/>
<comment type="caution">
    <text evidence="2">The sequence shown here is derived from an EMBL/GenBank/DDBJ whole genome shotgun (WGS) entry which is preliminary data.</text>
</comment>
<organism evidence="2 3">
    <name type="scientific">Tegillarca granosa</name>
    <name type="common">Malaysian cockle</name>
    <name type="synonym">Anadara granosa</name>
    <dbReference type="NCBI Taxonomy" id="220873"/>
    <lineage>
        <taxon>Eukaryota</taxon>
        <taxon>Metazoa</taxon>
        <taxon>Spiralia</taxon>
        <taxon>Lophotrochozoa</taxon>
        <taxon>Mollusca</taxon>
        <taxon>Bivalvia</taxon>
        <taxon>Autobranchia</taxon>
        <taxon>Pteriomorphia</taxon>
        <taxon>Arcoida</taxon>
        <taxon>Arcoidea</taxon>
        <taxon>Arcidae</taxon>
        <taxon>Tegillarca</taxon>
    </lineage>
</organism>
<dbReference type="Proteomes" id="UP001217089">
    <property type="component" value="Unassembled WGS sequence"/>
</dbReference>
<dbReference type="PANTHER" id="PTHR10412">
    <property type="entry name" value="MANNOSYL-OLIGOSACCHARIDE GLUCOSIDASE"/>
    <property type="match status" value="1"/>
</dbReference>
<evidence type="ECO:0000313" key="3">
    <source>
        <dbReference type="Proteomes" id="UP001217089"/>
    </source>
</evidence>
<dbReference type="EMBL" id="JARBDR010000440">
    <property type="protein sequence ID" value="KAJ8312220.1"/>
    <property type="molecule type" value="Genomic_DNA"/>
</dbReference>
<protein>
    <recommendedName>
        <fullName evidence="1">Mannosylglycerate hydrolase MGH1-like glycoside hydrolase domain-containing protein</fullName>
    </recommendedName>
</protein>
<dbReference type="Gene3D" id="1.50.10.10">
    <property type="match status" value="1"/>
</dbReference>
<dbReference type="InterPro" id="IPR012341">
    <property type="entry name" value="6hp_glycosidase-like_sf"/>
</dbReference>
<dbReference type="Pfam" id="PF22422">
    <property type="entry name" value="MGH1-like_GH"/>
    <property type="match status" value="1"/>
</dbReference>